<dbReference type="OrthoDB" id="792600at2"/>
<dbReference type="EMBL" id="FOAF01000008">
    <property type="protein sequence ID" value="SEM17887.1"/>
    <property type="molecule type" value="Genomic_DNA"/>
</dbReference>
<dbReference type="RefSeq" id="WP_093329170.1">
    <property type="nucleotide sequence ID" value="NZ_FOAF01000008.1"/>
</dbReference>
<proteinExistence type="predicted"/>
<dbReference type="Proteomes" id="UP000199421">
    <property type="component" value="Unassembled WGS sequence"/>
</dbReference>
<accession>A0A1H7WAD2</accession>
<protein>
    <submittedName>
        <fullName evidence="1">EcsC protein family protein</fullName>
    </submittedName>
</protein>
<evidence type="ECO:0000313" key="2">
    <source>
        <dbReference type="Proteomes" id="UP000199421"/>
    </source>
</evidence>
<name>A0A1H7WAD2_OLID1</name>
<gene>
    <name evidence="1" type="ORF">SAMN05661044_04468</name>
</gene>
<dbReference type="AlphaFoldDB" id="A0A1H7WAD2"/>
<organism evidence="1 2">
    <name type="scientific">Olivibacter domesticus</name>
    <name type="common">Pseudosphingobacterium domesticum</name>
    <dbReference type="NCBI Taxonomy" id="407022"/>
    <lineage>
        <taxon>Bacteria</taxon>
        <taxon>Pseudomonadati</taxon>
        <taxon>Bacteroidota</taxon>
        <taxon>Sphingobacteriia</taxon>
        <taxon>Sphingobacteriales</taxon>
        <taxon>Sphingobacteriaceae</taxon>
        <taxon>Olivibacter</taxon>
    </lineage>
</organism>
<sequence>MRKVNLSDINLKVAKLKFKEGFNKASVGSFRQIFDRINQLGIKRGVDQLGLDKFINQCALLAAGSGVITGAGGAATMAVGVPLDMINLITQQFRVTLAVTYYKTGNYHVDFEEFFKLLTRSMKGDVGITVTKTAMDEVAQKLMVNMGAKAARRLVPVVGAVIGGSANYFFIKRVGESLKNGKHF</sequence>
<evidence type="ECO:0000313" key="1">
    <source>
        <dbReference type="EMBL" id="SEM17887.1"/>
    </source>
</evidence>
<reference evidence="2" key="1">
    <citation type="submission" date="2016-10" db="EMBL/GenBank/DDBJ databases">
        <authorList>
            <person name="Varghese N."/>
            <person name="Submissions S."/>
        </authorList>
    </citation>
    <scope>NUCLEOTIDE SEQUENCE [LARGE SCALE GENOMIC DNA]</scope>
    <source>
        <strain evidence="2">DSM 18733</strain>
    </source>
</reference>
<keyword evidence="2" id="KW-1185">Reference proteome</keyword>